<protein>
    <recommendedName>
        <fullName evidence="6">eIF-4F 25 kDa subunit</fullName>
    </recommendedName>
</protein>
<feature type="region of interest" description="Disordered" evidence="8">
    <location>
        <begin position="175"/>
        <end position="195"/>
    </location>
</feature>
<comment type="caution">
    <text evidence="9">The sequence shown here is derived from an EMBL/GenBank/DDBJ whole genome shotgun (WGS) entry which is preliminary data.</text>
</comment>
<dbReference type="GO" id="GO:0000340">
    <property type="term" value="F:RNA 7-methylguanosine cap binding"/>
    <property type="evidence" value="ECO:0007669"/>
    <property type="project" value="UniProtKB-ARBA"/>
</dbReference>
<organism evidence="9 10">
    <name type="scientific">Drosophila gunungcola</name>
    <name type="common">fruit fly</name>
    <dbReference type="NCBI Taxonomy" id="103775"/>
    <lineage>
        <taxon>Eukaryota</taxon>
        <taxon>Metazoa</taxon>
        <taxon>Ecdysozoa</taxon>
        <taxon>Arthropoda</taxon>
        <taxon>Hexapoda</taxon>
        <taxon>Insecta</taxon>
        <taxon>Pterygota</taxon>
        <taxon>Neoptera</taxon>
        <taxon>Endopterygota</taxon>
        <taxon>Diptera</taxon>
        <taxon>Brachycera</taxon>
        <taxon>Muscomorpha</taxon>
        <taxon>Ephydroidea</taxon>
        <taxon>Drosophilidae</taxon>
        <taxon>Drosophila</taxon>
        <taxon>Sophophora</taxon>
    </lineage>
</organism>
<keyword evidence="3" id="KW-0810">Translation regulation</keyword>
<evidence type="ECO:0000256" key="5">
    <source>
        <dbReference type="ARBA" id="ARBA00022917"/>
    </source>
</evidence>
<evidence type="ECO:0000256" key="8">
    <source>
        <dbReference type="SAM" id="MobiDB-lite"/>
    </source>
</evidence>
<feature type="compositionally biased region" description="Basic and acidic residues" evidence="8">
    <location>
        <begin position="99"/>
        <end position="151"/>
    </location>
</feature>
<comment type="similarity">
    <text evidence="1 7">Belongs to the eukaryotic initiation factor 4E family.</text>
</comment>
<evidence type="ECO:0000256" key="3">
    <source>
        <dbReference type="ARBA" id="ARBA00022845"/>
    </source>
</evidence>
<keyword evidence="10" id="KW-1185">Reference proteome</keyword>
<dbReference type="EMBL" id="JAMKOV010000096">
    <property type="protein sequence ID" value="KAI8033863.1"/>
    <property type="molecule type" value="Genomic_DNA"/>
</dbReference>
<evidence type="ECO:0000256" key="6">
    <source>
        <dbReference type="ARBA" id="ARBA00032656"/>
    </source>
</evidence>
<evidence type="ECO:0000256" key="7">
    <source>
        <dbReference type="RuleBase" id="RU004374"/>
    </source>
</evidence>
<dbReference type="PROSITE" id="PS00813">
    <property type="entry name" value="IF4E"/>
    <property type="match status" value="1"/>
</dbReference>
<dbReference type="Pfam" id="PF01652">
    <property type="entry name" value="IF4E"/>
    <property type="match status" value="1"/>
</dbReference>
<dbReference type="Proteomes" id="UP001059596">
    <property type="component" value="Unassembled WGS sequence"/>
</dbReference>
<dbReference type="GO" id="GO:0016281">
    <property type="term" value="C:eukaryotic translation initiation factor 4F complex"/>
    <property type="evidence" value="ECO:0007669"/>
    <property type="project" value="TreeGrafter"/>
</dbReference>
<feature type="compositionally biased region" description="Basic and acidic residues" evidence="8">
    <location>
        <begin position="65"/>
        <end position="79"/>
    </location>
</feature>
<evidence type="ECO:0000313" key="9">
    <source>
        <dbReference type="EMBL" id="KAI8033863.1"/>
    </source>
</evidence>
<dbReference type="AlphaFoldDB" id="A0A9P9YC73"/>
<feature type="region of interest" description="Disordered" evidence="8">
    <location>
        <begin position="27"/>
        <end position="154"/>
    </location>
</feature>
<accession>A0A9P9YC73</accession>
<evidence type="ECO:0000256" key="1">
    <source>
        <dbReference type="ARBA" id="ARBA00009860"/>
    </source>
</evidence>
<sequence length="431" mass="48967">MFRCYIDKEENPSSEGLPKVEATAAAAAAVPQSNAASKNDSKMITTPAEPSKKGKKMNKKGKKNQKQDKDQNRDQDQDQNKNQIQDQKNVPRAPSEMSKISEGHTVAKNENSDDKNEVQEKDVVKDNGQVKKSEVPQEENLQEKVTEKKLSPEQMLLEKNIEMKLSEQKISNSMLEPSSSHYSYPTIKSSSQSPTVQPTIEKTESQNSVDVTITTTLTEPGSLDKMKPLERDINEYDDDDYLPEEMEAKGPHHPLNNCWTLWYLENDRTKSWEDMLHKVTSFDTVENFWSLVTHIKTPSELKLGSDYCLFKKGIRPMWEDEANVRGGRWVISVTKNAKNDLDNFWMDTMLCLIGEACDNSDELCGAVVNIRSKTNKISIWTADGEKEPAVLEIGSKLRESLHMDKAYVLQYQLHKDIKVKQGTTIKTTYNL</sequence>
<proteinExistence type="inferred from homology"/>
<keyword evidence="4 7" id="KW-0694">RNA-binding</keyword>
<dbReference type="SUPFAM" id="SSF55418">
    <property type="entry name" value="eIF4e-like"/>
    <property type="match status" value="1"/>
</dbReference>
<dbReference type="PANTHER" id="PTHR11960">
    <property type="entry name" value="EUKARYOTIC TRANSLATION INITIATION FACTOR 4E RELATED"/>
    <property type="match status" value="1"/>
</dbReference>
<evidence type="ECO:0000256" key="4">
    <source>
        <dbReference type="ARBA" id="ARBA00022884"/>
    </source>
</evidence>
<feature type="compositionally biased region" description="Basic residues" evidence="8">
    <location>
        <begin position="53"/>
        <end position="64"/>
    </location>
</feature>
<dbReference type="GO" id="GO:0003743">
    <property type="term" value="F:translation initiation factor activity"/>
    <property type="evidence" value="ECO:0007669"/>
    <property type="project" value="UniProtKB-KW"/>
</dbReference>
<evidence type="ECO:0000313" key="10">
    <source>
        <dbReference type="Proteomes" id="UP001059596"/>
    </source>
</evidence>
<evidence type="ECO:0000256" key="2">
    <source>
        <dbReference type="ARBA" id="ARBA00022540"/>
    </source>
</evidence>
<dbReference type="InterPro" id="IPR001040">
    <property type="entry name" value="TIF_eIF_4E"/>
</dbReference>
<dbReference type="Gene3D" id="3.30.760.10">
    <property type="entry name" value="RNA Cap, Translation Initiation Factor Eif4e"/>
    <property type="match status" value="1"/>
</dbReference>
<feature type="compositionally biased region" description="Low complexity" evidence="8">
    <location>
        <begin position="27"/>
        <end position="36"/>
    </location>
</feature>
<keyword evidence="5 7" id="KW-0648">Protein biosynthesis</keyword>
<dbReference type="InterPro" id="IPR023398">
    <property type="entry name" value="TIF_eIF4e-like"/>
</dbReference>
<gene>
    <name evidence="9" type="ORF">M5D96_013387</name>
</gene>
<dbReference type="PANTHER" id="PTHR11960:SF8">
    <property type="entry name" value="EUKARYOTIC TRANSLATION INITIATION FACTOR 4E1-RELATED"/>
    <property type="match status" value="1"/>
</dbReference>
<name>A0A9P9YC73_9MUSC</name>
<reference evidence="9" key="1">
    <citation type="journal article" date="2023" name="Genome Biol. Evol.">
        <title>Long-read-based Genome Assembly of Drosophila gunungcola Reveals Fewer Chemosensory Genes in Flower-breeding Species.</title>
        <authorList>
            <person name="Negi A."/>
            <person name="Liao B.Y."/>
            <person name="Yeh S.D."/>
        </authorList>
    </citation>
    <scope>NUCLEOTIDE SEQUENCE</scope>
    <source>
        <strain evidence="9">Sukarami</strain>
    </source>
</reference>
<dbReference type="GO" id="GO:0006417">
    <property type="term" value="P:regulation of translation"/>
    <property type="evidence" value="ECO:0007669"/>
    <property type="project" value="UniProtKB-KW"/>
</dbReference>
<dbReference type="InterPro" id="IPR019770">
    <property type="entry name" value="TIF_eIF_4E_CS"/>
</dbReference>
<keyword evidence="2 7" id="KW-0396">Initiation factor</keyword>